<comment type="caution">
    <text evidence="2">The sequence shown here is derived from an EMBL/GenBank/DDBJ whole genome shotgun (WGS) entry which is preliminary data.</text>
</comment>
<name>A0AAW0AU35_9AGAR</name>
<dbReference type="AlphaFoldDB" id="A0AAW0AU35"/>
<keyword evidence="3" id="KW-1185">Reference proteome</keyword>
<dbReference type="Proteomes" id="UP001362999">
    <property type="component" value="Unassembled WGS sequence"/>
</dbReference>
<sequence>MRILTRTSAHDSHDPPTFTSTSPHSPLASPIASPLRLFFRALAGLSLTRLSPRVSPLQRRLRPPFSTNQLTTPLSALLTADAEADRSDAYKLRKMSATTSVTRTTHLPRRYSNISPLPPFSSQTSLPLSPRVAVANLREADADPLPHFALFAQSLSPLGLVSPSSRVNTYATLDSDPTHRRRCPVLATAMTDWSARRLTCSKAAVKEPSCLG</sequence>
<evidence type="ECO:0000313" key="2">
    <source>
        <dbReference type="EMBL" id="KAK7016905.1"/>
    </source>
</evidence>
<feature type="region of interest" description="Disordered" evidence="1">
    <location>
        <begin position="1"/>
        <end position="27"/>
    </location>
</feature>
<protein>
    <submittedName>
        <fullName evidence="2">Uncharacterized protein</fullName>
    </submittedName>
</protein>
<reference evidence="2 3" key="1">
    <citation type="journal article" date="2024" name="J Genomics">
        <title>Draft genome sequencing and assembly of Favolaschia claudopus CIRM-BRFM 2984 isolated from oak limbs.</title>
        <authorList>
            <person name="Navarro D."/>
            <person name="Drula E."/>
            <person name="Chaduli D."/>
            <person name="Cazenave R."/>
            <person name="Ahrendt S."/>
            <person name="Wang J."/>
            <person name="Lipzen A."/>
            <person name="Daum C."/>
            <person name="Barry K."/>
            <person name="Grigoriev I.V."/>
            <person name="Favel A."/>
            <person name="Rosso M.N."/>
            <person name="Martin F."/>
        </authorList>
    </citation>
    <scope>NUCLEOTIDE SEQUENCE [LARGE SCALE GENOMIC DNA]</scope>
    <source>
        <strain evidence="2 3">CIRM-BRFM 2984</strain>
    </source>
</reference>
<dbReference type="EMBL" id="JAWWNJ010000049">
    <property type="protein sequence ID" value="KAK7016905.1"/>
    <property type="molecule type" value="Genomic_DNA"/>
</dbReference>
<gene>
    <name evidence="2" type="ORF">R3P38DRAFT_3275467</name>
</gene>
<organism evidence="2 3">
    <name type="scientific">Favolaschia claudopus</name>
    <dbReference type="NCBI Taxonomy" id="2862362"/>
    <lineage>
        <taxon>Eukaryota</taxon>
        <taxon>Fungi</taxon>
        <taxon>Dikarya</taxon>
        <taxon>Basidiomycota</taxon>
        <taxon>Agaricomycotina</taxon>
        <taxon>Agaricomycetes</taxon>
        <taxon>Agaricomycetidae</taxon>
        <taxon>Agaricales</taxon>
        <taxon>Marasmiineae</taxon>
        <taxon>Mycenaceae</taxon>
        <taxon>Favolaschia</taxon>
    </lineage>
</organism>
<proteinExistence type="predicted"/>
<feature type="compositionally biased region" description="Low complexity" evidence="1">
    <location>
        <begin position="15"/>
        <end position="26"/>
    </location>
</feature>
<evidence type="ECO:0000256" key="1">
    <source>
        <dbReference type="SAM" id="MobiDB-lite"/>
    </source>
</evidence>
<accession>A0AAW0AU35</accession>
<evidence type="ECO:0000313" key="3">
    <source>
        <dbReference type="Proteomes" id="UP001362999"/>
    </source>
</evidence>